<keyword evidence="1" id="KW-1133">Transmembrane helix</keyword>
<evidence type="ECO:0000259" key="2">
    <source>
        <dbReference type="PROSITE" id="PS50181"/>
    </source>
</evidence>
<keyword evidence="4" id="KW-1185">Reference proteome</keyword>
<evidence type="ECO:0000256" key="1">
    <source>
        <dbReference type="SAM" id="Phobius"/>
    </source>
</evidence>
<evidence type="ECO:0000313" key="3">
    <source>
        <dbReference type="EMBL" id="CAK5280344.1"/>
    </source>
</evidence>
<reference evidence="3" key="1">
    <citation type="submission" date="2023-11" db="EMBL/GenBank/DDBJ databases">
        <authorList>
            <person name="De Vega J J."/>
            <person name="De Vega J J."/>
        </authorList>
    </citation>
    <scope>NUCLEOTIDE SEQUENCE</scope>
</reference>
<keyword evidence="1" id="KW-0472">Membrane</keyword>
<organism evidence="3 4">
    <name type="scientific">Mycena citricolor</name>
    <dbReference type="NCBI Taxonomy" id="2018698"/>
    <lineage>
        <taxon>Eukaryota</taxon>
        <taxon>Fungi</taxon>
        <taxon>Dikarya</taxon>
        <taxon>Basidiomycota</taxon>
        <taxon>Agaricomycotina</taxon>
        <taxon>Agaricomycetes</taxon>
        <taxon>Agaricomycetidae</taxon>
        <taxon>Agaricales</taxon>
        <taxon>Marasmiineae</taxon>
        <taxon>Mycenaceae</taxon>
        <taxon>Mycena</taxon>
    </lineage>
</organism>
<dbReference type="Proteomes" id="UP001295794">
    <property type="component" value="Unassembled WGS sequence"/>
</dbReference>
<comment type="caution">
    <text evidence="3">The sequence shown here is derived from an EMBL/GenBank/DDBJ whole genome shotgun (WGS) entry which is preliminary data.</text>
</comment>
<proteinExistence type="predicted"/>
<accession>A0AAD2K5N7</accession>
<gene>
    <name evidence="3" type="ORF">MYCIT1_LOCUS30834</name>
</gene>
<dbReference type="PROSITE" id="PS50181">
    <property type="entry name" value="FBOX"/>
    <property type="match status" value="1"/>
</dbReference>
<feature type="domain" description="F-box" evidence="2">
    <location>
        <begin position="48"/>
        <end position="97"/>
    </location>
</feature>
<dbReference type="Pfam" id="PF12937">
    <property type="entry name" value="F-box-like"/>
    <property type="match status" value="1"/>
</dbReference>
<dbReference type="AlphaFoldDB" id="A0AAD2K5N7"/>
<evidence type="ECO:0000313" key="4">
    <source>
        <dbReference type="Proteomes" id="UP001295794"/>
    </source>
</evidence>
<keyword evidence="1" id="KW-0812">Transmembrane</keyword>
<dbReference type="InterPro" id="IPR036047">
    <property type="entry name" value="F-box-like_dom_sf"/>
</dbReference>
<dbReference type="EMBL" id="CAVNYO010000440">
    <property type="protein sequence ID" value="CAK5280344.1"/>
    <property type="molecule type" value="Genomic_DNA"/>
</dbReference>
<sequence>MDINANNETASLAASSGHPARAIKKRKLESVETVQIAKRMRKYKAGRLALLLSIPMDVIFEIFGHLHPHDLLRLARTSRELRGILMHRSSVTVWRAAISNVPGLPGPRPGMNEPQWTDFVFNTTCQVCSKVARKIDWALFVRICSKCAGPTQALDMRVSGLGCFPKTDVLLQDVAPSRRDYTRHANLVFFRPYIMDIVTRYLALETEEAKEAFISEQTQLVKDLKQHSILCEAWSRGIADNRSQELTARKDHRYNAIVDRLTALGWGFEITSLESRDDLRTHKLVKGTNPLTDRGWLSIKVELVQYMEAMKTKRIAKERGALILVRKGVANNVLRNYKRSQLPWTEVMPSAGDFHRLTQIEDILNQPTEIGVDEKSFDVLLPEFPAMFATWRERLETEMVALFRKRNRTDSSSKSDQEVSDTLRLATTVFHCNSCGSGSALPLFWPRVLGHRCLTGSSLSSMPYFLSLLSNGLSDDRTLWHTSSLMMHKRAPSVIRLLVALCGKDPDVTTVEEMDASSARFACHHCALRKVADVDPSAEAGPSSRPGQKQIVLGPSAQTVAPSSHSIAEVRAFDWRNALKHDLKEHSAFEGAWYRLDDADSAVARSLEVEVTELTVITIDGTDPSETESIATVSQLPRSLWCCAHCIDVNGIPESRTMEETELTYHLTQEHDITHDLVLNEDYYCNLACPEVPGIDNQRPRLRITMPPGPPTRALQSWERCDIDPGLFWPSFLDTFYSDDEAKMMRDIYGSDWDEDEDDFYF</sequence>
<protein>
    <recommendedName>
        <fullName evidence="2">F-box domain-containing protein</fullName>
    </recommendedName>
</protein>
<name>A0AAD2K5N7_9AGAR</name>
<dbReference type="InterPro" id="IPR001810">
    <property type="entry name" value="F-box_dom"/>
</dbReference>
<dbReference type="CDD" id="cd09917">
    <property type="entry name" value="F-box_SF"/>
    <property type="match status" value="1"/>
</dbReference>
<feature type="transmembrane region" description="Helical" evidence="1">
    <location>
        <begin position="48"/>
        <end position="66"/>
    </location>
</feature>
<dbReference type="SUPFAM" id="SSF81383">
    <property type="entry name" value="F-box domain"/>
    <property type="match status" value="1"/>
</dbReference>